<feature type="region of interest" description="Disordered" evidence="5">
    <location>
        <begin position="18"/>
        <end position="39"/>
    </location>
</feature>
<evidence type="ECO:0000313" key="7">
    <source>
        <dbReference type="EMBL" id="TBU28318.1"/>
    </source>
</evidence>
<evidence type="ECO:0000256" key="3">
    <source>
        <dbReference type="ARBA" id="ARBA00022801"/>
    </source>
</evidence>
<dbReference type="OrthoDB" id="10255632at2759"/>
<organism evidence="7">
    <name type="scientific">Dichomitus squalens</name>
    <dbReference type="NCBI Taxonomy" id="114155"/>
    <lineage>
        <taxon>Eukaryota</taxon>
        <taxon>Fungi</taxon>
        <taxon>Dikarya</taxon>
        <taxon>Basidiomycota</taxon>
        <taxon>Agaricomycotina</taxon>
        <taxon>Agaricomycetes</taxon>
        <taxon>Polyporales</taxon>
        <taxon>Polyporaceae</taxon>
        <taxon>Dichomitus</taxon>
    </lineage>
</organism>
<evidence type="ECO:0000256" key="2">
    <source>
        <dbReference type="ARBA" id="ARBA00012489"/>
    </source>
</evidence>
<keyword evidence="4" id="KW-0159">Chromosome partition</keyword>
<dbReference type="InterPro" id="IPR030397">
    <property type="entry name" value="SEPARIN_core_dom"/>
</dbReference>
<dbReference type="GO" id="GO:0044732">
    <property type="term" value="C:mitotic spindle pole body"/>
    <property type="evidence" value="ECO:0007669"/>
    <property type="project" value="TreeGrafter"/>
</dbReference>
<evidence type="ECO:0000256" key="1">
    <source>
        <dbReference type="ARBA" id="ARBA00000451"/>
    </source>
</evidence>
<dbReference type="PANTHER" id="PTHR12792">
    <property type="entry name" value="EXTRA SPINDLE POLES 1-RELATED"/>
    <property type="match status" value="1"/>
</dbReference>
<dbReference type="Pfam" id="PF03568">
    <property type="entry name" value="Separin_C"/>
    <property type="match status" value="1"/>
</dbReference>
<dbReference type="PANTHER" id="PTHR12792:SF0">
    <property type="entry name" value="SEPARIN"/>
    <property type="match status" value="1"/>
</dbReference>
<dbReference type="EMBL" id="ML143423">
    <property type="protein sequence ID" value="TBU28318.1"/>
    <property type="molecule type" value="Genomic_DNA"/>
</dbReference>
<feature type="compositionally biased region" description="Polar residues" evidence="5">
    <location>
        <begin position="1101"/>
        <end position="1118"/>
    </location>
</feature>
<sequence>MRAVNAASKSLSTLVDSGWRMSQSNTSDRPTTASATKTATAARKDLTTLRYLSPAQVDIERAASSIITKLVTLEMYHAALGLLQDMRQPLIALYHPAPPPPSAPSPLDLLALPLFDPSISELHISLISTYLIQILQVLSNTTTDIPALVAALYDPAIPTLLAWTAAMSTLPEKQYDQFFARAYTITSRLASTPVPASSAYSLRIYSLLCLAHTRPSVVAPNTFWEQAVKFTAMFANTDSVSPEGAAQSVSDSCARLVAAVEKRQDCADFMAGVAFARFCEYWSRFAKQAGDLRALEQVGRLVRYGNHESQAEEDRTVIEASALATSLARALAVFEQSTEHAPDFTSRISEFTVDIKGCGPSLAQSGGDHDRVKRGLERLRRAAVKVVEPSQELKTSFTHEVKSSARAVLERIVDVHCEAITQRNAFSSSTLTPALETLFTLARTSFVVNNPDTYTVAHSHLARAAALLSDPPASSSVSKLVLAGYTRCVAGIYHYLAGQLHQSGRYDHTVRLAEEGCRLGQRALQMYHAAKNDASTDVDGESKGKEEAWKLLEEQLYRRWELLAVCHAKTGDRTSAYEAFLNSISAFPFTQHKLAELARTTPPTALFEASPALKQLGALVDRVTYIASCELFKGPEAVSASSWFAVGSSTLSKDDTACVLGAILERQISSLEESKWKQGVQSVLRRLIEDALEVYTAEQRPVRRARVLLKRLELSYHSGLTSTEQNEDATQYHEEAKSLLSRQDFVLDGALAQYSSEFSASLHLWLAVHAHRTRDPALSPSVISHTEEACKIIRAMVPAPVPRYSVGPRPSLLGSTSKAPRNKIVEPAPAESQLPRRMTRGKAAATGRTKAAPRATKAKAPPVTPRRRRALDPVSLNAAVVTPPKATATAGVQVKVDFDDFSKFIGLIRMVSHLIGLVGHILVRVQLLNAARRLSERHTGVASEVYVSLTIDTAHEYVKLGRAEKAASILAHVLPAVRSGSLSPDVVVVLLLRYSEALAASGEVLKASMTYCDAVATAADCVIEEKGLPTAQRVRVRAALLERAAQAALSYAAIQDARDDPTSSIEGLMQALRLWNRAIDTLSRLQPSTPTKQPAEENPFEVTSKQPEDSGPSSQETRILSPRASKAHVFVDSCGWRLAEGLLSTLLSLSQAYAARGSAREAEFFVQQTEDLAESLHAPVMISRALAQHGEYQIQLGQLQEGHQSLMRAAELVMHLKGPDAAEIRRLQGRYNQLSADSKGARQLFEEATTLLDELGSMFSALDGANWARTSLIVSPRSLNAQLSDSVLAPTLLARLLRHQISLLHEVGEEYTQLLEKFAKLPHNAETKSEEIALRAKLTLDEVYSRFRADMFLSSLAESGGIAMTIPMGMSGDIPPSSASQDMLETLTTAEKLFWDHLTYVARRGHVSSVREAAVCLALIRTFRTSLGRGDKYTPILAAQLLDASTVTTLRREMVEVIRHKFLELNATDDLQWPLITPNGSPLPPSVEPRRVAQFSHPKFPEENDDDEESLDDVDLKSYWDSIAKRYGEQCFDSQRLSISQVDALPANWTVVNVSVTEDRHTMFVARQRTGQKPLIFCLPLKGRRDGQEDEHLTFEDAIGELQEIIRLSDEGARQAGDVKKDDKAARVAWWKSRTALDTRLKELLTDIEFCWLGAFKTIFNASRDVHPDDLAVLRSRLDTIFMGSLVFQDKKPKSRIGLDDGLLECFSRLPPTCRDEELEDLIYFILDLYQFHGIPIAISEVDMDQIVVELRNALEEHSVRLKARSIDVDEDGHIFLVLDKNVQGIPWESLPVLRGKSTSRIPSVDFLLDRLEFSRLQKQRAQATSLDRATVDPRKTYFVLNPSGDLKGTEGRFASWLKEMKTAGWDGIIGRPPSEQQFLDALANRDLVIYFGHGGAEQYVRSHKVRHLQRCAATMLWGCSSGTLKYMGDFDRTGTPYHYMLAGCPTLVANLWDVTDRDIDKFSQSVFDDLHLNPDAVKKWCPGGGDRTPMSIVKAVSRARDSCKLRYLTGAAPVIYGIPFYL</sequence>
<evidence type="ECO:0000256" key="4">
    <source>
        <dbReference type="ARBA" id="ARBA00022829"/>
    </source>
</evidence>
<protein>
    <recommendedName>
        <fullName evidence="2">separase</fullName>
        <ecNumber evidence="2">3.4.22.49</ecNumber>
    </recommendedName>
</protein>
<dbReference type="GO" id="GO:0072686">
    <property type="term" value="C:mitotic spindle"/>
    <property type="evidence" value="ECO:0007669"/>
    <property type="project" value="TreeGrafter"/>
</dbReference>
<feature type="region of interest" description="Disordered" evidence="5">
    <location>
        <begin position="826"/>
        <end position="868"/>
    </location>
</feature>
<dbReference type="Proteomes" id="UP000292957">
    <property type="component" value="Unassembled WGS sequence"/>
</dbReference>
<evidence type="ECO:0000259" key="6">
    <source>
        <dbReference type="PROSITE" id="PS51700"/>
    </source>
</evidence>
<feature type="compositionally biased region" description="Low complexity" evidence="5">
    <location>
        <begin position="841"/>
        <end position="861"/>
    </location>
</feature>
<name>A0A4Q9MN36_9APHY</name>
<dbReference type="EC" id="3.4.22.49" evidence="2"/>
<evidence type="ECO:0000256" key="5">
    <source>
        <dbReference type="SAM" id="MobiDB-lite"/>
    </source>
</evidence>
<gene>
    <name evidence="7" type="ORF">BD311DRAFT_778414</name>
</gene>
<feature type="compositionally biased region" description="Polar residues" evidence="5">
    <location>
        <begin position="18"/>
        <end position="30"/>
    </location>
</feature>
<reference evidence="7" key="1">
    <citation type="submission" date="2019-01" db="EMBL/GenBank/DDBJ databases">
        <title>Draft genome sequences of three monokaryotic isolates of the white-rot basidiomycete fungus Dichomitus squalens.</title>
        <authorList>
            <consortium name="DOE Joint Genome Institute"/>
            <person name="Lopez S.C."/>
            <person name="Andreopoulos B."/>
            <person name="Pangilinan J."/>
            <person name="Lipzen A."/>
            <person name="Riley R."/>
            <person name="Ahrendt S."/>
            <person name="Ng V."/>
            <person name="Barry K."/>
            <person name="Daum C."/>
            <person name="Grigoriev I.V."/>
            <person name="Hilden K.S."/>
            <person name="Makela M.R."/>
            <person name="de Vries R.P."/>
        </authorList>
    </citation>
    <scope>NUCLEOTIDE SEQUENCE [LARGE SCALE GENOMIC DNA]</scope>
    <source>
        <strain evidence="7">OM18370.1</strain>
    </source>
</reference>
<dbReference type="PROSITE" id="PS51700">
    <property type="entry name" value="SEPARIN"/>
    <property type="match status" value="1"/>
</dbReference>
<keyword evidence="3" id="KW-0378">Hydrolase</keyword>
<dbReference type="GO" id="GO:0006508">
    <property type="term" value="P:proteolysis"/>
    <property type="evidence" value="ECO:0007669"/>
    <property type="project" value="InterPro"/>
</dbReference>
<accession>A0A4Q9MN36</accession>
<feature type="domain" description="Peptidase C50" evidence="6">
    <location>
        <begin position="1834"/>
        <end position="1931"/>
    </location>
</feature>
<dbReference type="GO" id="GO:0004197">
    <property type="term" value="F:cysteine-type endopeptidase activity"/>
    <property type="evidence" value="ECO:0007669"/>
    <property type="project" value="InterPro"/>
</dbReference>
<dbReference type="InterPro" id="IPR005314">
    <property type="entry name" value="Peptidase_C50"/>
</dbReference>
<comment type="catalytic activity">
    <reaction evidence="1">
        <text>All bonds known to be hydrolyzed by this endopeptidase have arginine in P1 and an acidic residue in P4. P6 is often occupied by an acidic residue or by a hydroxy-amino-acid residue, the phosphorylation of which enhances cleavage.</text>
        <dbReference type="EC" id="3.4.22.49"/>
    </reaction>
</comment>
<dbReference type="GO" id="GO:0005737">
    <property type="term" value="C:cytoplasm"/>
    <property type="evidence" value="ECO:0007669"/>
    <property type="project" value="TreeGrafter"/>
</dbReference>
<dbReference type="GO" id="GO:0051307">
    <property type="term" value="P:meiotic chromosome separation"/>
    <property type="evidence" value="ECO:0007669"/>
    <property type="project" value="TreeGrafter"/>
</dbReference>
<proteinExistence type="predicted"/>
<dbReference type="GO" id="GO:0005634">
    <property type="term" value="C:nucleus"/>
    <property type="evidence" value="ECO:0007669"/>
    <property type="project" value="InterPro"/>
</dbReference>
<feature type="region of interest" description="Disordered" evidence="5">
    <location>
        <begin position="1085"/>
        <end position="1122"/>
    </location>
</feature>